<dbReference type="SUPFAM" id="SSF48452">
    <property type="entry name" value="TPR-like"/>
    <property type="match status" value="1"/>
</dbReference>
<dbReference type="InterPro" id="IPR011990">
    <property type="entry name" value="TPR-like_helical_dom_sf"/>
</dbReference>
<name>A0A2P2C494_9ZZZZ</name>
<reference evidence="1" key="1">
    <citation type="submission" date="2015-08" db="EMBL/GenBank/DDBJ databases">
        <authorList>
            <person name="Babu N.S."/>
            <person name="Beckwith C.J."/>
            <person name="Beseler K.G."/>
            <person name="Brison A."/>
            <person name="Carone J.V."/>
            <person name="Caskin T.P."/>
            <person name="Diamond M."/>
            <person name="Durham M.E."/>
            <person name="Foxe J.M."/>
            <person name="Go M."/>
            <person name="Henderson B.A."/>
            <person name="Jones I.B."/>
            <person name="McGettigan J.A."/>
            <person name="Micheletti S.J."/>
            <person name="Nasrallah M.E."/>
            <person name="Ortiz D."/>
            <person name="Piller C.R."/>
            <person name="Privatt S.R."/>
            <person name="Schneider S.L."/>
            <person name="Sharp S."/>
            <person name="Smith T.C."/>
            <person name="Stanton J.D."/>
            <person name="Ullery H.E."/>
            <person name="Wilson R.J."/>
            <person name="Serrano M.G."/>
            <person name="Buck G."/>
            <person name="Lee V."/>
            <person name="Wang Y."/>
            <person name="Carvalho R."/>
            <person name="Voegtly L."/>
            <person name="Shi R."/>
            <person name="Duckworth R."/>
            <person name="Johnson A."/>
            <person name="Loviza R."/>
            <person name="Walstead R."/>
            <person name="Shah Z."/>
            <person name="Kiflezghi M."/>
            <person name="Wade K."/>
            <person name="Ball S.L."/>
            <person name="Bradley K.W."/>
            <person name="Asai D.J."/>
            <person name="Bowman C.A."/>
            <person name="Russell D.A."/>
            <person name="Pope W.H."/>
            <person name="Jacobs-Sera D."/>
            <person name="Hendrix R.W."/>
            <person name="Hatfull G.F."/>
        </authorList>
    </citation>
    <scope>NUCLEOTIDE SEQUENCE</scope>
</reference>
<protein>
    <submittedName>
        <fullName evidence="1">Uncharacterized protein</fullName>
    </submittedName>
</protein>
<gene>
    <name evidence="1" type="ORF">NOCA1120233</name>
</gene>
<organism evidence="1">
    <name type="scientific">metagenome</name>
    <dbReference type="NCBI Taxonomy" id="256318"/>
    <lineage>
        <taxon>unclassified sequences</taxon>
        <taxon>metagenomes</taxon>
    </lineage>
</organism>
<evidence type="ECO:0000313" key="1">
    <source>
        <dbReference type="EMBL" id="CUR56855.1"/>
    </source>
</evidence>
<dbReference type="AlphaFoldDB" id="A0A2P2C494"/>
<sequence length="412" mass="43552">MLLRSADLNCGFGDLELGQKQLDESVAIHLRHPPTRDAAHALETRVNILWSLGRDELVRNDVERGLAIARAIGAPDVEQRFQALRASLRLAQGDPRGAIRLALDAMEASDPENNPVGSVRVAAYATEVLLSAGARASVVAAATTDAVRQVHRWDLRGVFVDGVLSRLAEAFLREGDVAAAAQVVEPLMTAGLGTDLRRCQRVQGAIDLRRGDPASALARLGRVTFIDTYGVGAAGCDATTADVHLWSVAAHAAVTCLDRAVGLMSTGTLALEAAELLVMRARAAADVADADHLNGSARLRLREQVQALRAASTADPFGPGAFGADLSANTTTWQCELDRILGEDSAAAWARAASAWDALHRPHDAAYCRWRAATCALREGQGTVAARLLKRAATDAREHVPLSRAIAGTAAG</sequence>
<dbReference type="EMBL" id="CZKB01000004">
    <property type="protein sequence ID" value="CUR56855.1"/>
    <property type="molecule type" value="Genomic_DNA"/>
</dbReference>
<proteinExistence type="predicted"/>
<accession>A0A2P2C494</accession>